<dbReference type="PANTHER" id="PTHR43525:SF1">
    <property type="entry name" value="PROTEIN MALY"/>
    <property type="match status" value="1"/>
</dbReference>
<comment type="cofactor">
    <cofactor evidence="1">
        <name>pyridoxal 5'-phosphate</name>
        <dbReference type="ChEBI" id="CHEBI:597326"/>
    </cofactor>
</comment>
<dbReference type="EMBL" id="LXEW01000024">
    <property type="protein sequence ID" value="OAT52280.1"/>
    <property type="molecule type" value="Genomic_DNA"/>
</dbReference>
<dbReference type="RefSeq" id="WP_068440128.1">
    <property type="nucleotide sequence ID" value="NZ_LXEW01000024.1"/>
</dbReference>
<dbReference type="InterPro" id="IPR015422">
    <property type="entry name" value="PyrdxlP-dep_Trfase_small"/>
</dbReference>
<dbReference type="AlphaFoldDB" id="A0A1B7JWK3"/>
<keyword evidence="4" id="KW-0456">Lyase</keyword>
<accession>A0A1B7JWK3</accession>
<comment type="caution">
    <text evidence="7">The sequence shown here is derived from an EMBL/GenBank/DDBJ whole genome shotgun (WGS) entry which is preliminary data.</text>
</comment>
<dbReference type="SUPFAM" id="SSF53383">
    <property type="entry name" value="PLP-dependent transferases"/>
    <property type="match status" value="1"/>
</dbReference>
<evidence type="ECO:0000313" key="7">
    <source>
        <dbReference type="EMBL" id="OAT52280.1"/>
    </source>
</evidence>
<dbReference type="GO" id="GO:0047804">
    <property type="term" value="F:cysteine-S-conjugate beta-lyase activity"/>
    <property type="evidence" value="ECO:0007669"/>
    <property type="project" value="UniProtKB-EC"/>
</dbReference>
<gene>
    <name evidence="7" type="ORF">M998_1694</name>
</gene>
<dbReference type="InterPro" id="IPR027619">
    <property type="entry name" value="C-S_lyase_PatB-like"/>
</dbReference>
<dbReference type="InterPro" id="IPR015424">
    <property type="entry name" value="PyrdxlP-dep_Trfase"/>
</dbReference>
<evidence type="ECO:0000256" key="1">
    <source>
        <dbReference type="ARBA" id="ARBA00001933"/>
    </source>
</evidence>
<evidence type="ECO:0000256" key="2">
    <source>
        <dbReference type="ARBA" id="ARBA00012224"/>
    </source>
</evidence>
<dbReference type="EC" id="4.4.1.13" evidence="2"/>
<evidence type="ECO:0000259" key="6">
    <source>
        <dbReference type="Pfam" id="PF00155"/>
    </source>
</evidence>
<organism evidence="7 8">
    <name type="scientific">Providencia heimbachae ATCC 35613</name>
    <dbReference type="NCBI Taxonomy" id="1354272"/>
    <lineage>
        <taxon>Bacteria</taxon>
        <taxon>Pseudomonadati</taxon>
        <taxon>Pseudomonadota</taxon>
        <taxon>Gammaproteobacteria</taxon>
        <taxon>Enterobacterales</taxon>
        <taxon>Morganellaceae</taxon>
        <taxon>Providencia</taxon>
    </lineage>
</organism>
<keyword evidence="8" id="KW-1185">Reference proteome</keyword>
<keyword evidence="3" id="KW-0663">Pyridoxal phosphate</keyword>
<dbReference type="NCBIfam" id="TIGR04350">
    <property type="entry name" value="C_S_lyase_PatB"/>
    <property type="match status" value="1"/>
</dbReference>
<proteinExistence type="inferred from homology"/>
<evidence type="ECO:0000256" key="5">
    <source>
        <dbReference type="ARBA" id="ARBA00037974"/>
    </source>
</evidence>
<dbReference type="Proteomes" id="UP000078224">
    <property type="component" value="Unassembled WGS sequence"/>
</dbReference>
<dbReference type="PANTHER" id="PTHR43525">
    <property type="entry name" value="PROTEIN MALY"/>
    <property type="match status" value="1"/>
</dbReference>
<keyword evidence="7" id="KW-0808">Transferase</keyword>
<dbReference type="InterPro" id="IPR004839">
    <property type="entry name" value="Aminotransferase_I/II_large"/>
</dbReference>
<dbReference type="InterPro" id="IPR051798">
    <property type="entry name" value="Class-II_PLP-Dep_Aminotrans"/>
</dbReference>
<evidence type="ECO:0000256" key="3">
    <source>
        <dbReference type="ARBA" id="ARBA00022898"/>
    </source>
</evidence>
<sequence length="389" mass="45045">MYHDNFNKIISRQNTYSAKWCHNNANIIPLSVADMDFPAPEFIINKLAEFNHKGIYGYTSLSHDWNNVAVNWFKTQYQWTVNPEHVVFCPRIIQAVSLFMQNFTGIGDKVTTLSPAYHPISNAVNVNNRELLESTLIYHDGKYSIDFDDLENKFKQSVCFILLSPHNPTGTVWQHDDLLKIAALAEKHQVFIISDDVHADFIFDDFVYYPISSLNSYVEQHSFICTSPAKTFNLAGLEIANIIIANTEYRHKFIHCLIAAGIHNPGYFTVPAFLQAYTFQGQQWIGELKQYLTDNRRWVQEQCQRYFPDWVITQSHGTYMLWINYQKMQLTEKQLKHWFISLAEVEMSWGSGFGVAGDGFFRINIATPRSTLETVFTRLIRTLPYACSE</sequence>
<dbReference type="OrthoDB" id="3224382at2"/>
<comment type="similarity">
    <text evidence="5">Belongs to the class-II pyridoxal-phosphate-dependent aminotransferase family. MalY/PatB cystathionine beta-lyase subfamily.</text>
</comment>
<feature type="domain" description="Aminotransferase class I/classII large" evidence="6">
    <location>
        <begin position="26"/>
        <end position="378"/>
    </location>
</feature>
<evidence type="ECO:0000313" key="8">
    <source>
        <dbReference type="Proteomes" id="UP000078224"/>
    </source>
</evidence>
<protein>
    <recommendedName>
        <fullName evidence="2">cysteine-S-conjugate beta-lyase</fullName>
        <ecNumber evidence="2">4.4.1.13</ecNumber>
    </recommendedName>
</protein>
<dbReference type="InterPro" id="IPR015421">
    <property type="entry name" value="PyrdxlP-dep_Trfase_major"/>
</dbReference>
<dbReference type="PATRIC" id="fig|1354272.4.peg.1722"/>
<name>A0A1B7JWK3_9GAMM</name>
<dbReference type="GO" id="GO:0030170">
    <property type="term" value="F:pyridoxal phosphate binding"/>
    <property type="evidence" value="ECO:0007669"/>
    <property type="project" value="InterPro"/>
</dbReference>
<dbReference type="Gene3D" id="3.40.640.10">
    <property type="entry name" value="Type I PLP-dependent aspartate aminotransferase-like (Major domain)"/>
    <property type="match status" value="1"/>
</dbReference>
<dbReference type="Gene3D" id="3.90.1150.10">
    <property type="entry name" value="Aspartate Aminotransferase, domain 1"/>
    <property type="match status" value="1"/>
</dbReference>
<dbReference type="CDD" id="cd00609">
    <property type="entry name" value="AAT_like"/>
    <property type="match status" value="1"/>
</dbReference>
<dbReference type="Pfam" id="PF00155">
    <property type="entry name" value="Aminotran_1_2"/>
    <property type="match status" value="1"/>
</dbReference>
<evidence type="ECO:0000256" key="4">
    <source>
        <dbReference type="ARBA" id="ARBA00023239"/>
    </source>
</evidence>
<dbReference type="GO" id="GO:0008483">
    <property type="term" value="F:transaminase activity"/>
    <property type="evidence" value="ECO:0007669"/>
    <property type="project" value="UniProtKB-KW"/>
</dbReference>
<reference evidence="7 8" key="1">
    <citation type="submission" date="2016-04" db="EMBL/GenBank/DDBJ databases">
        <title>ATOL: Assembling a taxonomically balanced genome-scale reconstruction of the evolutionary history of the Enterobacteriaceae.</title>
        <authorList>
            <person name="Plunkett G.III."/>
            <person name="Neeno-Eckwall E.C."/>
            <person name="Glasner J.D."/>
            <person name="Perna N.T."/>
        </authorList>
    </citation>
    <scope>NUCLEOTIDE SEQUENCE [LARGE SCALE GENOMIC DNA]</scope>
    <source>
        <strain evidence="7 8">ATCC 35613</strain>
    </source>
</reference>
<keyword evidence="7" id="KW-0032">Aminotransferase</keyword>